<dbReference type="PANTHER" id="PTHR15032:SF4">
    <property type="entry name" value="N-ACYL-PHOSPHATIDYLETHANOLAMINE-HYDROLYZING PHOSPHOLIPASE D"/>
    <property type="match status" value="1"/>
</dbReference>
<reference evidence="2 3" key="1">
    <citation type="journal article" date="2016" name="Mol. Biol. Evol.">
        <title>Comparative Genomics of Early-Diverging Mushroom-Forming Fungi Provides Insights into the Origins of Lignocellulose Decay Capabilities.</title>
        <authorList>
            <person name="Nagy L.G."/>
            <person name="Riley R."/>
            <person name="Tritt A."/>
            <person name="Adam C."/>
            <person name="Daum C."/>
            <person name="Floudas D."/>
            <person name="Sun H."/>
            <person name="Yadav J.S."/>
            <person name="Pangilinan J."/>
            <person name="Larsson K.H."/>
            <person name="Matsuura K."/>
            <person name="Barry K."/>
            <person name="Labutti K."/>
            <person name="Kuo R."/>
            <person name="Ohm R.A."/>
            <person name="Bhattacharya S.S."/>
            <person name="Shirouzu T."/>
            <person name="Yoshinaga Y."/>
            <person name="Martin F.M."/>
            <person name="Grigoriev I.V."/>
            <person name="Hibbett D.S."/>
        </authorList>
    </citation>
    <scope>NUCLEOTIDE SEQUENCE [LARGE SCALE GENOMIC DNA]</scope>
    <source>
        <strain evidence="2 3">HHB12029</strain>
    </source>
</reference>
<dbReference type="GO" id="GO:0005737">
    <property type="term" value="C:cytoplasm"/>
    <property type="evidence" value="ECO:0007669"/>
    <property type="project" value="TreeGrafter"/>
</dbReference>
<dbReference type="InterPro" id="IPR036866">
    <property type="entry name" value="RibonucZ/Hydroxyglut_hydro"/>
</dbReference>
<dbReference type="GO" id="GO:0070292">
    <property type="term" value="P:N-acylphosphatidylethanolamine metabolic process"/>
    <property type="evidence" value="ECO:0007669"/>
    <property type="project" value="TreeGrafter"/>
</dbReference>
<gene>
    <name evidence="2" type="ORF">EXIGLDRAFT_742518</name>
</gene>
<sequence>MSQREEDYMVEKFKIQGFKSNLYLYQNENRVLSHEYTKAHGGPTVNQPVLFVAPDTDPVIPDFDAVLRETGFSFSAHIPDDIDDRLPVRTPTWGKGADDSAIKATWLGHACFLVELPREEGKERGVRILFDPVFSHRCSPSQLIGPARFTKAPCKIEEIPQVDAIVISVRSLSSPPVTTTVTVFSQHNHYDHMDTHTITTLFKSQTSASHTPHVFAPLGNEHYFASLHAIPKNHAHTLDWWHALAFHTPHGDVKIHCLPAQHVTGRGITDRFKSLWASWAVESAGTSTGKNVKVWFGGDTGYKSVPREGVDDEDSLPHCPAFKEIGEAFGEFDLAMIPIGAYLPRWFMSPMHCAPQDSVRVFRDVRAKKAVGMHWGTWVLTTEDVLEPPELLRREAEKLGIAPDAFVACKAVGETVVVE</sequence>
<evidence type="ECO:0000313" key="3">
    <source>
        <dbReference type="Proteomes" id="UP000077266"/>
    </source>
</evidence>
<dbReference type="Proteomes" id="UP000077266">
    <property type="component" value="Unassembled WGS sequence"/>
</dbReference>
<keyword evidence="3" id="KW-1185">Reference proteome</keyword>
<dbReference type="InParanoid" id="A0A165ZDG0"/>
<protein>
    <submittedName>
        <fullName evidence="2">Metallo-hydrolase/oxidoreductase</fullName>
    </submittedName>
</protein>
<dbReference type="GO" id="GO:0070291">
    <property type="term" value="P:N-acylethanolamine metabolic process"/>
    <property type="evidence" value="ECO:0007669"/>
    <property type="project" value="TreeGrafter"/>
</dbReference>
<dbReference type="Pfam" id="PF12706">
    <property type="entry name" value="Lactamase_B_2"/>
    <property type="match status" value="1"/>
</dbReference>
<dbReference type="InterPro" id="IPR001279">
    <property type="entry name" value="Metallo-B-lactamas"/>
</dbReference>
<name>A0A165ZDG0_EXIGL</name>
<dbReference type="EMBL" id="KV426373">
    <property type="protein sequence ID" value="KZV81709.1"/>
    <property type="molecule type" value="Genomic_DNA"/>
</dbReference>
<keyword evidence="2" id="KW-0378">Hydrolase</keyword>
<proteinExistence type="predicted"/>
<dbReference type="PANTHER" id="PTHR15032">
    <property type="entry name" value="N-ACYL-PHOSPHATIDYLETHANOLAMINE-HYDROLYZING PHOSPHOLIPASE D"/>
    <property type="match status" value="1"/>
</dbReference>
<accession>A0A165ZDG0</accession>
<dbReference type="OrthoDB" id="332863at2759"/>
<organism evidence="2 3">
    <name type="scientific">Exidia glandulosa HHB12029</name>
    <dbReference type="NCBI Taxonomy" id="1314781"/>
    <lineage>
        <taxon>Eukaryota</taxon>
        <taxon>Fungi</taxon>
        <taxon>Dikarya</taxon>
        <taxon>Basidiomycota</taxon>
        <taxon>Agaricomycotina</taxon>
        <taxon>Agaricomycetes</taxon>
        <taxon>Auriculariales</taxon>
        <taxon>Exidiaceae</taxon>
        <taxon>Exidia</taxon>
    </lineage>
</organism>
<dbReference type="InterPro" id="IPR029058">
    <property type="entry name" value="AB_hydrolase_fold"/>
</dbReference>
<dbReference type="SUPFAM" id="SSF56281">
    <property type="entry name" value="Metallo-hydrolase/oxidoreductase"/>
    <property type="match status" value="1"/>
</dbReference>
<evidence type="ECO:0000313" key="2">
    <source>
        <dbReference type="EMBL" id="KZV81709.1"/>
    </source>
</evidence>
<dbReference type="Gene3D" id="3.40.50.1820">
    <property type="entry name" value="alpha/beta hydrolase"/>
    <property type="match status" value="1"/>
</dbReference>
<feature type="domain" description="Metallo-beta-lactamase" evidence="1">
    <location>
        <begin position="182"/>
        <end position="375"/>
    </location>
</feature>
<evidence type="ECO:0000259" key="1">
    <source>
        <dbReference type="Pfam" id="PF12706"/>
    </source>
</evidence>
<dbReference type="GO" id="GO:0070290">
    <property type="term" value="F:N-acylphosphatidylethanolamine-specific phospholipase D activity"/>
    <property type="evidence" value="ECO:0007669"/>
    <property type="project" value="TreeGrafter"/>
</dbReference>
<dbReference type="Gene3D" id="3.60.15.10">
    <property type="entry name" value="Ribonuclease Z/Hydroxyacylglutathione hydrolase-like"/>
    <property type="match status" value="2"/>
</dbReference>
<dbReference type="AlphaFoldDB" id="A0A165ZDG0"/>